<keyword evidence="2" id="KW-1185">Reference proteome</keyword>
<reference evidence="1" key="1">
    <citation type="submission" date="2021-02" db="EMBL/GenBank/DDBJ databases">
        <authorList>
            <person name="Nowell W R."/>
        </authorList>
    </citation>
    <scope>NUCLEOTIDE SEQUENCE</scope>
    <source>
        <strain evidence="1">Ploen Becks lab</strain>
    </source>
</reference>
<evidence type="ECO:0000313" key="2">
    <source>
        <dbReference type="Proteomes" id="UP000663879"/>
    </source>
</evidence>
<dbReference type="EMBL" id="CAJNOC010009710">
    <property type="protein sequence ID" value="CAF1132101.1"/>
    <property type="molecule type" value="Genomic_DNA"/>
</dbReference>
<dbReference type="AlphaFoldDB" id="A0A814RF09"/>
<proteinExistence type="predicted"/>
<evidence type="ECO:0000313" key="1">
    <source>
        <dbReference type="EMBL" id="CAF1132101.1"/>
    </source>
</evidence>
<dbReference type="Proteomes" id="UP000663879">
    <property type="component" value="Unassembled WGS sequence"/>
</dbReference>
<accession>A0A814RF09</accession>
<evidence type="ECO:0008006" key="3">
    <source>
        <dbReference type="Google" id="ProtNLM"/>
    </source>
</evidence>
<sequence>MKIGDIVKIQKNSGEFCRAKVSSINSFGATVMFYENGYETY</sequence>
<comment type="caution">
    <text evidence="1">The sequence shown here is derived from an EMBL/GenBank/DDBJ whole genome shotgun (WGS) entry which is preliminary data.</text>
</comment>
<name>A0A814RF09_9BILA</name>
<protein>
    <recommendedName>
        <fullName evidence="3">DUF2158 domain-containing protein</fullName>
    </recommendedName>
</protein>
<gene>
    <name evidence="1" type="ORF">OXX778_LOCUS22521</name>
</gene>
<organism evidence="1 2">
    <name type="scientific">Brachionus calyciflorus</name>
    <dbReference type="NCBI Taxonomy" id="104777"/>
    <lineage>
        <taxon>Eukaryota</taxon>
        <taxon>Metazoa</taxon>
        <taxon>Spiralia</taxon>
        <taxon>Gnathifera</taxon>
        <taxon>Rotifera</taxon>
        <taxon>Eurotatoria</taxon>
        <taxon>Monogononta</taxon>
        <taxon>Pseudotrocha</taxon>
        <taxon>Ploima</taxon>
        <taxon>Brachionidae</taxon>
        <taxon>Brachionus</taxon>
    </lineage>
</organism>
<feature type="non-terminal residue" evidence="1">
    <location>
        <position position="1"/>
    </location>
</feature>